<evidence type="ECO:0000313" key="7">
    <source>
        <dbReference type="Proteomes" id="UP001372338"/>
    </source>
</evidence>
<dbReference type="InterPro" id="IPR035595">
    <property type="entry name" value="UDP_glycos_trans_CS"/>
</dbReference>
<name>A0AAN9FLW7_CROPI</name>
<evidence type="ECO:0000256" key="2">
    <source>
        <dbReference type="ARBA" id="ARBA00022676"/>
    </source>
</evidence>
<evidence type="ECO:0000256" key="5">
    <source>
        <dbReference type="RuleBase" id="RU362057"/>
    </source>
</evidence>
<evidence type="ECO:0000256" key="3">
    <source>
        <dbReference type="ARBA" id="ARBA00022679"/>
    </source>
</evidence>
<dbReference type="EC" id="2.4.1.-" evidence="5"/>
<dbReference type="CDD" id="cd03784">
    <property type="entry name" value="GT1_Gtf-like"/>
    <property type="match status" value="1"/>
</dbReference>
<dbReference type="PANTHER" id="PTHR48045:SF33">
    <property type="entry name" value="GLYCOSYLTRANSFERASE"/>
    <property type="match status" value="1"/>
</dbReference>
<evidence type="ECO:0000256" key="1">
    <source>
        <dbReference type="ARBA" id="ARBA00009995"/>
    </source>
</evidence>
<keyword evidence="7" id="KW-1185">Reference proteome</keyword>
<dbReference type="PANTHER" id="PTHR48045">
    <property type="entry name" value="UDP-GLYCOSYLTRANSFERASE 72B1"/>
    <property type="match status" value="1"/>
</dbReference>
<dbReference type="FunFam" id="3.40.50.2000:FF:000051">
    <property type="entry name" value="Glycosyltransferase"/>
    <property type="match status" value="1"/>
</dbReference>
<protein>
    <recommendedName>
        <fullName evidence="5">Glycosyltransferase</fullName>
        <ecNumber evidence="5">2.4.1.-</ecNumber>
    </recommendedName>
</protein>
<accession>A0AAN9FLW7</accession>
<dbReference type="SUPFAM" id="SSF53756">
    <property type="entry name" value="UDP-Glycosyltransferase/glycogen phosphorylase"/>
    <property type="match status" value="1"/>
</dbReference>
<dbReference type="EMBL" id="JAYWIO010000003">
    <property type="protein sequence ID" value="KAK7277111.1"/>
    <property type="molecule type" value="Genomic_DNA"/>
</dbReference>
<organism evidence="6 7">
    <name type="scientific">Crotalaria pallida</name>
    <name type="common">Smooth rattlebox</name>
    <name type="synonym">Crotalaria striata</name>
    <dbReference type="NCBI Taxonomy" id="3830"/>
    <lineage>
        <taxon>Eukaryota</taxon>
        <taxon>Viridiplantae</taxon>
        <taxon>Streptophyta</taxon>
        <taxon>Embryophyta</taxon>
        <taxon>Tracheophyta</taxon>
        <taxon>Spermatophyta</taxon>
        <taxon>Magnoliopsida</taxon>
        <taxon>eudicotyledons</taxon>
        <taxon>Gunneridae</taxon>
        <taxon>Pentapetalae</taxon>
        <taxon>rosids</taxon>
        <taxon>fabids</taxon>
        <taxon>Fabales</taxon>
        <taxon>Fabaceae</taxon>
        <taxon>Papilionoideae</taxon>
        <taxon>50 kb inversion clade</taxon>
        <taxon>genistoids sensu lato</taxon>
        <taxon>core genistoids</taxon>
        <taxon>Crotalarieae</taxon>
        <taxon>Crotalaria</taxon>
    </lineage>
</organism>
<gene>
    <name evidence="6" type="ORF">RIF29_18261</name>
</gene>
<dbReference type="Gene3D" id="3.40.50.2000">
    <property type="entry name" value="Glycogen Phosphorylase B"/>
    <property type="match status" value="2"/>
</dbReference>
<dbReference type="PROSITE" id="PS00375">
    <property type="entry name" value="UDPGT"/>
    <property type="match status" value="1"/>
</dbReference>
<keyword evidence="2 4" id="KW-0328">Glycosyltransferase</keyword>
<proteinExistence type="inferred from homology"/>
<dbReference type="Proteomes" id="UP001372338">
    <property type="component" value="Unassembled WGS sequence"/>
</dbReference>
<sequence length="476" mass="52653">MGTTTHIALVSVPIYSHLRSILEFSKRLVNLHQDIHVTCIIPSTGSSCNNTKALVESLPPSIDHMFISPQNLEDIPHDIHPAMLVQVAIYLCMPSINDALNTIHSDLGLAAIICDGLITQVLHLPKKLNIRSFIFFPSTVMLLSLVLFSSKLNETVSSEYRDLLEIEIPGCIPIPGKDLPESLQDRSSEDYKVFLEGNERFYLADGVLVNSFQEMEEETIRVLHQEGTKIPYVYAIGPLIQKGSCNRGSDDVELCLRWLDKQEDNSILYISFGSYGNISKDQIVELAWGLELSGQKFIWVLKPPSKFGLLNDVGDINEDPFQFLPKGFLERTKDQGLVVPHWAPQIEILGHGAIGGFITHCGWNSVLEGVVHGIPIIAWPLFAEQKMNAAILTKGLKVAIRPKLNEKGVVEREEAAEVIKNLMVGEESMGIRQRMKELKGAAAKAVKEDGSSTRALSELALKWKSLGVAGTTKTLA</sequence>
<comment type="caution">
    <text evidence="6">The sequence shown here is derived from an EMBL/GenBank/DDBJ whole genome shotgun (WGS) entry which is preliminary data.</text>
</comment>
<dbReference type="GO" id="GO:0008194">
    <property type="term" value="F:UDP-glycosyltransferase activity"/>
    <property type="evidence" value="ECO:0007669"/>
    <property type="project" value="InterPro"/>
</dbReference>
<dbReference type="InterPro" id="IPR002213">
    <property type="entry name" value="UDP_glucos_trans"/>
</dbReference>
<comment type="similarity">
    <text evidence="1 4">Belongs to the UDP-glycosyltransferase family.</text>
</comment>
<dbReference type="Pfam" id="PF00201">
    <property type="entry name" value="UDPGT"/>
    <property type="match status" value="1"/>
</dbReference>
<dbReference type="AlphaFoldDB" id="A0AAN9FLW7"/>
<evidence type="ECO:0000313" key="6">
    <source>
        <dbReference type="EMBL" id="KAK7277111.1"/>
    </source>
</evidence>
<evidence type="ECO:0000256" key="4">
    <source>
        <dbReference type="RuleBase" id="RU003718"/>
    </source>
</evidence>
<keyword evidence="3 4" id="KW-0808">Transferase</keyword>
<reference evidence="6 7" key="1">
    <citation type="submission" date="2024-01" db="EMBL/GenBank/DDBJ databases">
        <title>The genomes of 5 underutilized Papilionoideae crops provide insights into root nodulation and disease resistanc.</title>
        <authorList>
            <person name="Yuan L."/>
        </authorList>
    </citation>
    <scope>NUCLEOTIDE SEQUENCE [LARGE SCALE GENOMIC DNA]</scope>
    <source>
        <strain evidence="6">ZHUSHIDOU_FW_LH</strain>
        <tissue evidence="6">Leaf</tissue>
    </source>
</reference>